<dbReference type="Gene3D" id="1.20.1250.20">
    <property type="entry name" value="MFS general substrate transporter like domains"/>
    <property type="match status" value="1"/>
</dbReference>
<feature type="transmembrane region" description="Helical" evidence="6">
    <location>
        <begin position="71"/>
        <end position="93"/>
    </location>
</feature>
<feature type="transmembrane region" description="Helical" evidence="6">
    <location>
        <begin position="300"/>
        <end position="325"/>
    </location>
</feature>
<feature type="transmembrane region" description="Helical" evidence="6">
    <location>
        <begin position="126"/>
        <end position="151"/>
    </location>
</feature>
<dbReference type="AlphaFoldDB" id="A0AA39R7V0"/>
<evidence type="ECO:0000313" key="8">
    <source>
        <dbReference type="EMBL" id="KAK0516453.1"/>
    </source>
</evidence>
<keyword evidence="4 6" id="KW-0472">Membrane</keyword>
<dbReference type="GO" id="GO:0005886">
    <property type="term" value="C:plasma membrane"/>
    <property type="evidence" value="ECO:0007669"/>
    <property type="project" value="TreeGrafter"/>
</dbReference>
<feature type="transmembrane region" description="Helical" evidence="6">
    <location>
        <begin position="365"/>
        <end position="388"/>
    </location>
</feature>
<feature type="domain" description="Major facilitator superfamily (MFS) profile" evidence="7">
    <location>
        <begin position="36"/>
        <end position="526"/>
    </location>
</feature>
<proteinExistence type="predicted"/>
<comment type="caution">
    <text evidence="8">The sequence shown here is derived from an EMBL/GenBank/DDBJ whole genome shotgun (WGS) entry which is preliminary data.</text>
</comment>
<evidence type="ECO:0000256" key="6">
    <source>
        <dbReference type="SAM" id="Phobius"/>
    </source>
</evidence>
<dbReference type="CDD" id="cd17502">
    <property type="entry name" value="MFS_Azr1_MDR_like"/>
    <property type="match status" value="1"/>
</dbReference>
<comment type="subcellular location">
    <subcellularLocation>
        <location evidence="1">Membrane</location>
        <topology evidence="1">Multi-pass membrane protein</topology>
    </subcellularLocation>
</comment>
<evidence type="ECO:0000259" key="7">
    <source>
        <dbReference type="PROSITE" id="PS50850"/>
    </source>
</evidence>
<feature type="compositionally biased region" description="Basic and acidic residues" evidence="5">
    <location>
        <begin position="530"/>
        <end position="546"/>
    </location>
</feature>
<gene>
    <name evidence="8" type="ORF">JMJ35_001056</name>
</gene>
<feature type="transmembrane region" description="Helical" evidence="6">
    <location>
        <begin position="394"/>
        <end position="415"/>
    </location>
</feature>
<feature type="transmembrane region" description="Helical" evidence="6">
    <location>
        <begin position="33"/>
        <end position="59"/>
    </location>
</feature>
<reference evidence="8" key="1">
    <citation type="submission" date="2023-03" db="EMBL/GenBank/DDBJ databases">
        <title>Complete genome of Cladonia borealis.</title>
        <authorList>
            <person name="Park H."/>
        </authorList>
    </citation>
    <scope>NUCLEOTIDE SEQUENCE</scope>
    <source>
        <strain evidence="8">ANT050790</strain>
    </source>
</reference>
<name>A0AA39R7V0_9LECA</name>
<dbReference type="PANTHER" id="PTHR23501">
    <property type="entry name" value="MAJOR FACILITATOR SUPERFAMILY"/>
    <property type="match status" value="1"/>
</dbReference>
<dbReference type="InterPro" id="IPR036259">
    <property type="entry name" value="MFS_trans_sf"/>
</dbReference>
<accession>A0AA39R7V0</accession>
<feature type="compositionally biased region" description="Polar residues" evidence="5">
    <location>
        <begin position="9"/>
        <end position="18"/>
    </location>
</feature>
<evidence type="ECO:0000256" key="1">
    <source>
        <dbReference type="ARBA" id="ARBA00004141"/>
    </source>
</evidence>
<feature type="transmembrane region" description="Helical" evidence="6">
    <location>
        <begin position="230"/>
        <end position="251"/>
    </location>
</feature>
<dbReference type="FunFam" id="1.20.1720.10:FF:000012">
    <property type="entry name" value="MFS toxin efflux pump (AflT)"/>
    <property type="match status" value="1"/>
</dbReference>
<feature type="region of interest" description="Disordered" evidence="5">
    <location>
        <begin position="530"/>
        <end position="557"/>
    </location>
</feature>
<protein>
    <recommendedName>
        <fullName evidence="7">Major facilitator superfamily (MFS) profile domain-containing protein</fullName>
    </recommendedName>
</protein>
<keyword evidence="3 6" id="KW-1133">Transmembrane helix</keyword>
<feature type="transmembrane region" description="Helical" evidence="6">
    <location>
        <begin position="158"/>
        <end position="177"/>
    </location>
</feature>
<keyword evidence="2 6" id="KW-0812">Transmembrane</keyword>
<dbReference type="Proteomes" id="UP001166286">
    <property type="component" value="Unassembled WGS sequence"/>
</dbReference>
<evidence type="ECO:0000256" key="4">
    <source>
        <dbReference type="ARBA" id="ARBA00023136"/>
    </source>
</evidence>
<feature type="compositionally biased region" description="Polar residues" evidence="5">
    <location>
        <begin position="548"/>
        <end position="557"/>
    </location>
</feature>
<feature type="transmembrane region" description="Helical" evidence="6">
    <location>
        <begin position="263"/>
        <end position="280"/>
    </location>
</feature>
<feature type="transmembrane region" description="Helical" evidence="6">
    <location>
        <begin position="189"/>
        <end position="209"/>
    </location>
</feature>
<feature type="transmembrane region" description="Helical" evidence="6">
    <location>
        <begin position="503"/>
        <end position="521"/>
    </location>
</feature>
<evidence type="ECO:0000256" key="2">
    <source>
        <dbReference type="ARBA" id="ARBA00022692"/>
    </source>
</evidence>
<evidence type="ECO:0000256" key="3">
    <source>
        <dbReference type="ARBA" id="ARBA00022989"/>
    </source>
</evidence>
<dbReference type="GO" id="GO:0022857">
    <property type="term" value="F:transmembrane transporter activity"/>
    <property type="evidence" value="ECO:0007669"/>
    <property type="project" value="InterPro"/>
</dbReference>
<dbReference type="PANTHER" id="PTHR23501:SF199">
    <property type="entry name" value="MFS EFFLUX TRANSPORTER INPD-RELATED"/>
    <property type="match status" value="1"/>
</dbReference>
<dbReference type="EMBL" id="JAFEKC020000002">
    <property type="protein sequence ID" value="KAK0516453.1"/>
    <property type="molecule type" value="Genomic_DNA"/>
</dbReference>
<feature type="region of interest" description="Disordered" evidence="5">
    <location>
        <begin position="1"/>
        <end position="21"/>
    </location>
</feature>
<dbReference type="PROSITE" id="PS50850">
    <property type="entry name" value="MFS"/>
    <property type="match status" value="1"/>
</dbReference>
<organism evidence="8 9">
    <name type="scientific">Cladonia borealis</name>
    <dbReference type="NCBI Taxonomy" id="184061"/>
    <lineage>
        <taxon>Eukaryota</taxon>
        <taxon>Fungi</taxon>
        <taxon>Dikarya</taxon>
        <taxon>Ascomycota</taxon>
        <taxon>Pezizomycotina</taxon>
        <taxon>Lecanoromycetes</taxon>
        <taxon>OSLEUM clade</taxon>
        <taxon>Lecanoromycetidae</taxon>
        <taxon>Lecanorales</taxon>
        <taxon>Lecanorineae</taxon>
        <taxon>Cladoniaceae</taxon>
        <taxon>Cladonia</taxon>
    </lineage>
</organism>
<evidence type="ECO:0000256" key="5">
    <source>
        <dbReference type="SAM" id="MobiDB-lite"/>
    </source>
</evidence>
<dbReference type="InterPro" id="IPR020846">
    <property type="entry name" value="MFS_dom"/>
</dbReference>
<dbReference type="SUPFAM" id="SSF103473">
    <property type="entry name" value="MFS general substrate transporter"/>
    <property type="match status" value="1"/>
</dbReference>
<sequence length="557" mass="59815">MEDGPGSATDPQAVSQEVETLKSPERYPTGWRIAIITASLCLGTLLIAIDNTILAVAIPKITTVFNSLDDIGWYGSAYLLSITALQPTFGNIYKYFDVKITYLISIVIFEIGSIICAAARNSPMFIVGRAIAGVGAAGLFQGALGIVGYTVPLARRPVHLGIVVSVFGLATCFGPVLGGAFTSDVSWRWCFWINVPVGGPVFFLVLFFLKLRGLDDRDRSLPLKVKILHMDILGAIILISAICCILLALQWGGTTKPWKSSTIIGLFVGFGLLLSLFVFIQWKLKEKATLPLRFLKQRSLLMSACYSFLIYASNYIDGYFLPFYFQAVQSKSATESGVRFISLAVPEVVAIIVVGAIVTKTGHYVPFMVLSVIIGAIGTGLLSTIGLNTTTVRWAAYMVITGVGIGVGVQLPYTAVQVAMSETDAPIANAIIVFFSQLGGALTLPIGQTILVNTLSSEVSRHHLAIPAQSVIHAGATNLKSLTTDDTVLRALQACYAQAVTNVLYFALAAIALGMPFAIFMEWKTLKGPQTEEKAGGERSELEKLAEATTSTEVTKS</sequence>
<feature type="transmembrane region" description="Helical" evidence="6">
    <location>
        <begin position="100"/>
        <end position="120"/>
    </location>
</feature>
<dbReference type="Gene3D" id="1.20.1720.10">
    <property type="entry name" value="Multidrug resistance protein D"/>
    <property type="match status" value="1"/>
</dbReference>
<dbReference type="Pfam" id="PF07690">
    <property type="entry name" value="MFS_1"/>
    <property type="match status" value="1"/>
</dbReference>
<feature type="transmembrane region" description="Helical" evidence="6">
    <location>
        <begin position="337"/>
        <end position="358"/>
    </location>
</feature>
<dbReference type="InterPro" id="IPR011701">
    <property type="entry name" value="MFS"/>
</dbReference>
<keyword evidence="9" id="KW-1185">Reference proteome</keyword>
<evidence type="ECO:0000313" key="9">
    <source>
        <dbReference type="Proteomes" id="UP001166286"/>
    </source>
</evidence>
<dbReference type="FunFam" id="1.20.1250.20:FF:000196">
    <property type="entry name" value="MFS toxin efflux pump (AflT)"/>
    <property type="match status" value="1"/>
</dbReference>
<feature type="transmembrane region" description="Helical" evidence="6">
    <location>
        <begin position="427"/>
        <end position="447"/>
    </location>
</feature>